<dbReference type="GO" id="GO:0045454">
    <property type="term" value="P:cell redox homeostasis"/>
    <property type="evidence" value="ECO:0007669"/>
    <property type="project" value="TreeGrafter"/>
</dbReference>
<keyword evidence="4 16" id="KW-0575">Peroxidase</keyword>
<dbReference type="InterPro" id="IPR036249">
    <property type="entry name" value="Thioredoxin-like_sf"/>
</dbReference>
<dbReference type="Pfam" id="PF00578">
    <property type="entry name" value="AhpC-TSA"/>
    <property type="match status" value="1"/>
</dbReference>
<proteinExistence type="inferred from homology"/>
<dbReference type="EMBL" id="WXYQ01000005">
    <property type="protein sequence ID" value="NBG95570.1"/>
    <property type="molecule type" value="Genomic_DNA"/>
</dbReference>
<dbReference type="GO" id="GO:0034599">
    <property type="term" value="P:cellular response to oxidative stress"/>
    <property type="evidence" value="ECO:0007669"/>
    <property type="project" value="TreeGrafter"/>
</dbReference>
<evidence type="ECO:0000256" key="1">
    <source>
        <dbReference type="ARBA" id="ARBA00003330"/>
    </source>
</evidence>
<dbReference type="RefSeq" id="WP_160587514.1">
    <property type="nucleotide sequence ID" value="NZ_BMHN01000001.1"/>
</dbReference>
<evidence type="ECO:0000313" key="16">
    <source>
        <dbReference type="EMBL" id="NBG95570.1"/>
    </source>
</evidence>
<dbReference type="PANTHER" id="PTHR42801">
    <property type="entry name" value="THIOREDOXIN-DEPENDENT PEROXIDE REDUCTASE"/>
    <property type="match status" value="1"/>
</dbReference>
<feature type="region of interest" description="Disordered" evidence="14">
    <location>
        <begin position="1"/>
        <end position="23"/>
    </location>
</feature>
<keyword evidence="5" id="KW-0049">Antioxidant</keyword>
<keyword evidence="8" id="KW-0676">Redox-active center</keyword>
<feature type="active site" description="Cysteine sulfenic acid (-SOH) intermediate; for peroxidase activity" evidence="13">
    <location>
        <position position="51"/>
    </location>
</feature>
<evidence type="ECO:0000313" key="17">
    <source>
        <dbReference type="Proteomes" id="UP000470384"/>
    </source>
</evidence>
<dbReference type="GO" id="GO:0008379">
    <property type="term" value="F:thioredoxin peroxidase activity"/>
    <property type="evidence" value="ECO:0007669"/>
    <property type="project" value="TreeGrafter"/>
</dbReference>
<evidence type="ECO:0000259" key="15">
    <source>
        <dbReference type="PROSITE" id="PS51352"/>
    </source>
</evidence>
<evidence type="ECO:0000256" key="11">
    <source>
        <dbReference type="ARBA" id="ARBA00042639"/>
    </source>
</evidence>
<dbReference type="Gene3D" id="3.40.30.10">
    <property type="entry name" value="Glutaredoxin"/>
    <property type="match status" value="1"/>
</dbReference>
<protein>
    <recommendedName>
        <fullName evidence="3">thioredoxin-dependent peroxiredoxin</fullName>
        <ecNumber evidence="3">1.11.1.24</ecNumber>
    </recommendedName>
    <alternativeName>
        <fullName evidence="9">Thioredoxin peroxidase</fullName>
    </alternativeName>
    <alternativeName>
        <fullName evidence="11">Thioredoxin-dependent peroxiredoxin Bcp</fullName>
    </alternativeName>
</protein>
<evidence type="ECO:0000256" key="3">
    <source>
        <dbReference type="ARBA" id="ARBA00013017"/>
    </source>
</evidence>
<sequence>MATKDAPGPAAGDKAPAFSMPTDGDGTAALKDYKGQPLVLYFYPKDDTSGCTKQAIGFSERLKDFEKAGAAILGVSRDPVKKHDKFKDKHDLTITLGSDEEGAVTEAYGVWVEKSMYGRKYMGIERSTFLIDGKGKIAQVWRKVKVPGHVDEVLDAVKAL</sequence>
<evidence type="ECO:0000256" key="14">
    <source>
        <dbReference type="SAM" id="MobiDB-lite"/>
    </source>
</evidence>
<dbReference type="GO" id="GO:0005737">
    <property type="term" value="C:cytoplasm"/>
    <property type="evidence" value="ECO:0007669"/>
    <property type="project" value="TreeGrafter"/>
</dbReference>
<dbReference type="InterPro" id="IPR013766">
    <property type="entry name" value="Thioredoxin_domain"/>
</dbReference>
<evidence type="ECO:0000256" key="2">
    <source>
        <dbReference type="ARBA" id="ARBA00011245"/>
    </source>
</evidence>
<gene>
    <name evidence="16" type="ORF">GTQ45_07465</name>
</gene>
<organism evidence="16 17">
    <name type="scientific">Pyruvatibacter mobilis</name>
    <dbReference type="NCBI Taxonomy" id="1712261"/>
    <lineage>
        <taxon>Bacteria</taxon>
        <taxon>Pseudomonadati</taxon>
        <taxon>Pseudomonadota</taxon>
        <taxon>Alphaproteobacteria</taxon>
        <taxon>Hyphomicrobiales</taxon>
        <taxon>Parvibaculaceae</taxon>
        <taxon>Pyruvatibacter</taxon>
    </lineage>
</organism>
<dbReference type="CDD" id="cd03017">
    <property type="entry name" value="PRX_BCP"/>
    <property type="match status" value="1"/>
</dbReference>
<dbReference type="OrthoDB" id="9812811at2"/>
<comment type="catalytic activity">
    <reaction evidence="12">
        <text>a hydroperoxide + [thioredoxin]-dithiol = an alcohol + [thioredoxin]-disulfide + H2O</text>
        <dbReference type="Rhea" id="RHEA:62620"/>
        <dbReference type="Rhea" id="RHEA-COMP:10698"/>
        <dbReference type="Rhea" id="RHEA-COMP:10700"/>
        <dbReference type="ChEBI" id="CHEBI:15377"/>
        <dbReference type="ChEBI" id="CHEBI:29950"/>
        <dbReference type="ChEBI" id="CHEBI:30879"/>
        <dbReference type="ChEBI" id="CHEBI:35924"/>
        <dbReference type="ChEBI" id="CHEBI:50058"/>
        <dbReference type="EC" id="1.11.1.24"/>
    </reaction>
</comment>
<reference evidence="16 17" key="1">
    <citation type="journal article" date="2016" name="Int. J. Syst. Evol. Microbiol.">
        <title>Pyruvatibacter mobilis gen. nov., sp. nov., a marine bacterium from the culture broth of Picochlorum sp. 122.</title>
        <authorList>
            <person name="Wang G."/>
            <person name="Tang M."/>
            <person name="Wu H."/>
            <person name="Dai S."/>
            <person name="Li T."/>
            <person name="Chen C."/>
            <person name="He H."/>
            <person name="Fan J."/>
            <person name="Xiang W."/>
            <person name="Li X."/>
        </authorList>
    </citation>
    <scope>NUCLEOTIDE SEQUENCE [LARGE SCALE GENOMIC DNA]</scope>
    <source>
        <strain evidence="16 17">GYP-11</strain>
    </source>
</reference>
<dbReference type="SUPFAM" id="SSF52833">
    <property type="entry name" value="Thioredoxin-like"/>
    <property type="match status" value="1"/>
</dbReference>
<dbReference type="AlphaFoldDB" id="A0A845QBN2"/>
<evidence type="ECO:0000256" key="9">
    <source>
        <dbReference type="ARBA" id="ARBA00032824"/>
    </source>
</evidence>
<evidence type="ECO:0000256" key="7">
    <source>
        <dbReference type="ARBA" id="ARBA00023157"/>
    </source>
</evidence>
<dbReference type="InterPro" id="IPR024706">
    <property type="entry name" value="Peroxiredoxin_AhpC-typ"/>
</dbReference>
<dbReference type="PROSITE" id="PS51352">
    <property type="entry name" value="THIOREDOXIN_2"/>
    <property type="match status" value="1"/>
</dbReference>
<keyword evidence="6 16" id="KW-0560">Oxidoreductase</keyword>
<keyword evidence="17" id="KW-1185">Reference proteome</keyword>
<evidence type="ECO:0000256" key="6">
    <source>
        <dbReference type="ARBA" id="ARBA00023002"/>
    </source>
</evidence>
<dbReference type="FunFam" id="3.40.30.10:FF:000007">
    <property type="entry name" value="Thioredoxin-dependent thiol peroxidase"/>
    <property type="match status" value="1"/>
</dbReference>
<comment type="function">
    <text evidence="1">Thiol-specific peroxidase that catalyzes the reduction of hydrogen peroxide and organic hydroperoxides to water and alcohols, respectively. Plays a role in cell protection against oxidative stress by detoxifying peroxides and as sensor of hydrogen peroxide-mediated signaling events.</text>
</comment>
<evidence type="ECO:0000256" key="5">
    <source>
        <dbReference type="ARBA" id="ARBA00022862"/>
    </source>
</evidence>
<comment type="subunit">
    <text evidence="2">Monomer.</text>
</comment>
<comment type="caution">
    <text evidence="16">The sequence shown here is derived from an EMBL/GenBank/DDBJ whole genome shotgun (WGS) entry which is preliminary data.</text>
</comment>
<feature type="domain" description="Thioredoxin" evidence="15">
    <location>
        <begin position="9"/>
        <end position="160"/>
    </location>
</feature>
<evidence type="ECO:0000256" key="10">
    <source>
        <dbReference type="ARBA" id="ARBA00038489"/>
    </source>
</evidence>
<evidence type="ECO:0000256" key="4">
    <source>
        <dbReference type="ARBA" id="ARBA00022559"/>
    </source>
</evidence>
<dbReference type="InterPro" id="IPR050924">
    <property type="entry name" value="Peroxiredoxin_BCP/PrxQ"/>
</dbReference>
<dbReference type="EC" id="1.11.1.24" evidence="3"/>
<comment type="similarity">
    <text evidence="10">Belongs to the peroxiredoxin family. BCP/PrxQ subfamily.</text>
</comment>
<dbReference type="NCBIfam" id="NF006960">
    <property type="entry name" value="PRK09437.1"/>
    <property type="match status" value="1"/>
</dbReference>
<keyword evidence="7" id="KW-1015">Disulfide bond</keyword>
<name>A0A845QBN2_9HYPH</name>
<accession>A0A845QBN2</accession>
<evidence type="ECO:0000256" key="12">
    <source>
        <dbReference type="ARBA" id="ARBA00049091"/>
    </source>
</evidence>
<evidence type="ECO:0000256" key="13">
    <source>
        <dbReference type="PIRSR" id="PIRSR000239-1"/>
    </source>
</evidence>
<dbReference type="GeneID" id="300654964"/>
<dbReference type="Proteomes" id="UP000470384">
    <property type="component" value="Unassembled WGS sequence"/>
</dbReference>
<dbReference type="InterPro" id="IPR000866">
    <property type="entry name" value="AhpC/TSA"/>
</dbReference>
<evidence type="ECO:0000256" key="8">
    <source>
        <dbReference type="ARBA" id="ARBA00023284"/>
    </source>
</evidence>
<dbReference type="PIRSF" id="PIRSF000239">
    <property type="entry name" value="AHPC"/>
    <property type="match status" value="1"/>
</dbReference>
<dbReference type="PANTHER" id="PTHR42801:SF4">
    <property type="entry name" value="AHPC_TSA FAMILY PROTEIN"/>
    <property type="match status" value="1"/>
</dbReference>
<feature type="compositionally biased region" description="Low complexity" evidence="14">
    <location>
        <begin position="1"/>
        <end position="17"/>
    </location>
</feature>